<comment type="function">
    <text evidence="10">Catalyzes the formation of isopentenyl diphosphate (IPP), the building block of all isoprenoids.</text>
</comment>
<keyword evidence="7 10" id="KW-0067">ATP-binding</keyword>
<comment type="catalytic activity">
    <reaction evidence="9 10">
        <text>isopentenyl phosphate + ATP = isopentenyl diphosphate + ADP</text>
        <dbReference type="Rhea" id="RHEA:33963"/>
        <dbReference type="ChEBI" id="CHEBI:30616"/>
        <dbReference type="ChEBI" id="CHEBI:65078"/>
        <dbReference type="ChEBI" id="CHEBI:128769"/>
        <dbReference type="ChEBI" id="CHEBI:456216"/>
        <dbReference type="EC" id="2.7.4.26"/>
    </reaction>
</comment>
<feature type="binding site" evidence="11">
    <location>
        <position position="50"/>
    </location>
    <ligand>
        <name>substrate</name>
    </ligand>
</feature>
<evidence type="ECO:0000313" key="15">
    <source>
        <dbReference type="Proteomes" id="UP000000674"/>
    </source>
</evidence>
<evidence type="ECO:0000256" key="5">
    <source>
        <dbReference type="ARBA" id="ARBA00022741"/>
    </source>
</evidence>
<evidence type="ECO:0000256" key="8">
    <source>
        <dbReference type="ARBA" id="ARBA00023229"/>
    </source>
</evidence>
<proteinExistence type="inferred from homology"/>
<keyword evidence="15" id="KW-1185">Reference proteome</keyword>
<keyword evidence="5 10" id="KW-0547">Nucleotide-binding</keyword>
<feature type="binding site" evidence="11">
    <location>
        <position position="203"/>
    </location>
    <ligand>
        <name>ATP</name>
        <dbReference type="ChEBI" id="CHEBI:30616"/>
    </ligand>
</feature>
<feature type="binding site" evidence="11">
    <location>
        <position position="145"/>
    </location>
    <ligand>
        <name>substrate</name>
    </ligand>
</feature>
<dbReference type="AlphaFoldDB" id="A0B6E2"/>
<gene>
    <name evidence="14" type="ordered locus">Mthe_0475</name>
</gene>
<evidence type="ECO:0000256" key="4">
    <source>
        <dbReference type="ARBA" id="ARBA00022679"/>
    </source>
</evidence>
<evidence type="ECO:0000259" key="13">
    <source>
        <dbReference type="Pfam" id="PF00696"/>
    </source>
</evidence>
<comment type="subunit">
    <text evidence="10">Homodimer.</text>
</comment>
<dbReference type="GO" id="GO:0016301">
    <property type="term" value="F:kinase activity"/>
    <property type="evidence" value="ECO:0007669"/>
    <property type="project" value="UniProtKB-KW"/>
</dbReference>
<dbReference type="Proteomes" id="UP000000674">
    <property type="component" value="Chromosome"/>
</dbReference>
<feature type="domain" description="Aspartate/glutamate/uridylate kinase" evidence="13">
    <location>
        <begin position="1"/>
        <end position="225"/>
    </location>
</feature>
<dbReference type="SUPFAM" id="SSF53633">
    <property type="entry name" value="Carbamate kinase-like"/>
    <property type="match status" value="1"/>
</dbReference>
<protein>
    <recommendedName>
        <fullName evidence="3 10">Isopentenyl phosphate kinase</fullName>
        <shortName evidence="10">IPK</shortName>
        <ecNumber evidence="2 10">2.7.4.26</ecNumber>
    </recommendedName>
</protein>
<evidence type="ECO:0000256" key="11">
    <source>
        <dbReference type="PIRSR" id="PIRSR016496-1"/>
    </source>
</evidence>
<dbReference type="CDD" id="cd04241">
    <property type="entry name" value="AAK_FomA-like"/>
    <property type="match status" value="1"/>
</dbReference>
<dbReference type="STRING" id="349307.Mthe_0475"/>
<dbReference type="KEGG" id="mtp:Mthe_0475"/>
<dbReference type="PRINTS" id="PR00474">
    <property type="entry name" value="GLU5KINASE"/>
</dbReference>
<dbReference type="PIRSF" id="PIRSF016496">
    <property type="entry name" value="Kin_FomA"/>
    <property type="match status" value="1"/>
</dbReference>
<dbReference type="OrthoDB" id="15328at2157"/>
<dbReference type="GO" id="GO:0102043">
    <property type="term" value="F:isopentenyl phosphate kinase activity"/>
    <property type="evidence" value="ECO:0007669"/>
    <property type="project" value="UniProtKB-EC"/>
</dbReference>
<evidence type="ECO:0000256" key="7">
    <source>
        <dbReference type="ARBA" id="ARBA00022840"/>
    </source>
</evidence>
<dbReference type="PANTHER" id="PTHR43654">
    <property type="entry name" value="GLUTAMATE 5-KINASE"/>
    <property type="match status" value="1"/>
</dbReference>
<dbReference type="GO" id="GO:0005829">
    <property type="term" value="C:cytosol"/>
    <property type="evidence" value="ECO:0007669"/>
    <property type="project" value="TreeGrafter"/>
</dbReference>
<evidence type="ECO:0000256" key="10">
    <source>
        <dbReference type="PIRNR" id="PIRNR016496"/>
    </source>
</evidence>
<evidence type="ECO:0000256" key="1">
    <source>
        <dbReference type="ARBA" id="ARBA00010540"/>
    </source>
</evidence>
<reference evidence="14 15" key="1">
    <citation type="submission" date="2006-10" db="EMBL/GenBank/DDBJ databases">
        <title>Complete sequence of Methanosaeta thermophila PT.</title>
        <authorList>
            <consortium name="US DOE Joint Genome Institute"/>
            <person name="Copeland A."/>
            <person name="Lucas S."/>
            <person name="Lapidus A."/>
            <person name="Barry K."/>
            <person name="Detter J.C."/>
            <person name="Glavina del Rio T."/>
            <person name="Hammon N."/>
            <person name="Israni S."/>
            <person name="Pitluck S."/>
            <person name="Chain P."/>
            <person name="Malfatti S."/>
            <person name="Shin M."/>
            <person name="Vergez L."/>
            <person name="Schmutz J."/>
            <person name="Larimer F."/>
            <person name="Land M."/>
            <person name="Hauser L."/>
            <person name="Kyrpides N."/>
            <person name="Kim E."/>
            <person name="Smith K.S."/>
            <person name="Ingram-Smith C."/>
            <person name="Richardson P."/>
        </authorList>
    </citation>
    <scope>NUCLEOTIDE SEQUENCE [LARGE SCALE GENOMIC DNA]</scope>
    <source>
        <strain evidence="15">DSM 6194 / JCM 14653 / NBRC 101360 / PT</strain>
    </source>
</reference>
<evidence type="ECO:0000256" key="2">
    <source>
        <dbReference type="ARBA" id="ARBA00012908"/>
    </source>
</evidence>
<evidence type="ECO:0000256" key="6">
    <source>
        <dbReference type="ARBA" id="ARBA00022777"/>
    </source>
</evidence>
<keyword evidence="8" id="KW-0414">Isoprene biosynthesis</keyword>
<evidence type="ECO:0000313" key="14">
    <source>
        <dbReference type="EMBL" id="ABK14266.1"/>
    </source>
</evidence>
<dbReference type="GO" id="GO:0016114">
    <property type="term" value="P:terpenoid biosynthetic process"/>
    <property type="evidence" value="ECO:0007669"/>
    <property type="project" value="TreeGrafter"/>
</dbReference>
<feature type="binding site" evidence="11">
    <location>
        <position position="45"/>
    </location>
    <ligand>
        <name>substrate</name>
    </ligand>
</feature>
<dbReference type="EMBL" id="CP000477">
    <property type="protein sequence ID" value="ABK14266.1"/>
    <property type="molecule type" value="Genomic_DNA"/>
</dbReference>
<dbReference type="InterPro" id="IPR036393">
    <property type="entry name" value="AceGlu_kinase-like_sf"/>
</dbReference>
<sequence>MLKILKLGGSIITDKSRLATARLDQISRIAHEISGIENLIVVHGAGSFGHIHAKNFGLPERFSGEGLLKTHLSVSDLNRIVVEALHDAGVDALPLHPLSSVVLRDGRIHHMSTEVITEMLRRDVVPVLHGDVAMDLSKGAGIVSGDQLVSYMARTLGAGMVAMGTDVDGVMIDGRVLSCITPNDMHSLESHLLPAKGVDVTGGMRGKLAELVELAGIGIDSRIFNAGVAGNVRRALSGESLGTLITGR</sequence>
<feature type="site" description="Transition state stabilizer" evidence="12">
    <location>
        <position position="15"/>
    </location>
</feature>
<dbReference type="HOGENOM" id="CLU_070213_0_0_2"/>
<name>A0B6E2_METTP</name>
<organism evidence="14 15">
    <name type="scientific">Methanothrix thermoacetophila (strain DSM 6194 / JCM 14653 / NBRC 101360 / PT)</name>
    <name type="common">Methanosaeta thermophila</name>
    <dbReference type="NCBI Taxonomy" id="349307"/>
    <lineage>
        <taxon>Archaea</taxon>
        <taxon>Methanobacteriati</taxon>
        <taxon>Methanobacteriota</taxon>
        <taxon>Stenosarchaea group</taxon>
        <taxon>Methanomicrobia</taxon>
        <taxon>Methanotrichales</taxon>
        <taxon>Methanotrichaceae</taxon>
        <taxon>Methanothrix</taxon>
    </lineage>
</organism>
<dbReference type="GO" id="GO:0005524">
    <property type="term" value="F:ATP binding"/>
    <property type="evidence" value="ECO:0007669"/>
    <property type="project" value="UniProtKB-KW"/>
</dbReference>
<evidence type="ECO:0000256" key="3">
    <source>
        <dbReference type="ARBA" id="ARBA00017267"/>
    </source>
</evidence>
<feature type="binding site" evidence="11">
    <location>
        <position position="46"/>
    </location>
    <ligand>
        <name>ATP</name>
        <dbReference type="ChEBI" id="CHEBI:30616"/>
    </ligand>
</feature>
<dbReference type="RefSeq" id="WP_011695664.1">
    <property type="nucleotide sequence ID" value="NC_008553.1"/>
</dbReference>
<evidence type="ECO:0000256" key="12">
    <source>
        <dbReference type="PIRSR" id="PIRSR016496-2"/>
    </source>
</evidence>
<keyword evidence="6 10" id="KW-0418">Kinase</keyword>
<evidence type="ECO:0000256" key="9">
    <source>
        <dbReference type="ARBA" id="ARBA00049063"/>
    </source>
</evidence>
<dbReference type="EC" id="2.7.4.26" evidence="2 10"/>
<dbReference type="Gene3D" id="3.40.1160.10">
    <property type="entry name" value="Acetylglutamate kinase-like"/>
    <property type="match status" value="1"/>
</dbReference>
<accession>A0B6E2</accession>
<keyword evidence="4 10" id="KW-0808">Transferase</keyword>
<dbReference type="Pfam" id="PF00696">
    <property type="entry name" value="AA_kinase"/>
    <property type="match status" value="1"/>
</dbReference>
<feature type="binding site" evidence="11">
    <location>
        <position position="166"/>
    </location>
    <ligand>
        <name>ATP</name>
        <dbReference type="ChEBI" id="CHEBI:30616"/>
    </ligand>
</feature>
<comment type="similarity">
    <text evidence="1 10">Belongs to the isopentenyl phosphate kinase family.</text>
</comment>
<dbReference type="NCBIfam" id="NF040647">
    <property type="entry name" value="IPPK_Arch"/>
    <property type="match status" value="1"/>
</dbReference>
<dbReference type="PANTHER" id="PTHR43654:SF1">
    <property type="entry name" value="ISOPENTENYL PHOSPHATE KINASE"/>
    <property type="match status" value="1"/>
</dbReference>
<dbReference type="GeneID" id="4463092"/>
<dbReference type="InterPro" id="IPR024192">
    <property type="entry name" value="Fosfomycin_R_FomA-type"/>
</dbReference>
<feature type="binding site" evidence="11">
    <location>
        <begin position="6"/>
        <end position="10"/>
    </location>
    <ligand>
        <name>ATP</name>
        <dbReference type="ChEBI" id="CHEBI:30616"/>
    </ligand>
</feature>
<dbReference type="InterPro" id="IPR001048">
    <property type="entry name" value="Asp/Glu/Uridylate_kinase"/>
</dbReference>
<feature type="binding site" evidence="11">
    <location>
        <position position="207"/>
    </location>
    <ligand>
        <name>ATP</name>
        <dbReference type="ChEBI" id="CHEBI:30616"/>
    </ligand>
</feature>
<dbReference type="InterPro" id="IPR001057">
    <property type="entry name" value="Glu/AcGlu_kinase"/>
</dbReference>